<dbReference type="Proteomes" id="UP000001058">
    <property type="component" value="Unassembled WGS sequence"/>
</dbReference>
<dbReference type="GeneID" id="9626654"/>
<dbReference type="InParanoid" id="D8UEU7"/>
<gene>
    <name evidence="2" type="ORF">VOLCADRAFT_121614</name>
</gene>
<evidence type="ECO:0000256" key="1">
    <source>
        <dbReference type="SAM" id="MobiDB-lite"/>
    </source>
</evidence>
<evidence type="ECO:0000313" key="3">
    <source>
        <dbReference type="Proteomes" id="UP000001058"/>
    </source>
</evidence>
<name>D8UEU7_VOLCA</name>
<dbReference type="AlphaFoldDB" id="D8UEU7"/>
<evidence type="ECO:0000313" key="2">
    <source>
        <dbReference type="EMBL" id="EFJ41702.1"/>
    </source>
</evidence>
<accession>D8UEU7</accession>
<dbReference type="OrthoDB" id="537639at2759"/>
<dbReference type="KEGG" id="vcn:VOLCADRAFT_121614"/>
<proteinExistence type="predicted"/>
<dbReference type="RefSeq" id="XP_002957204.1">
    <property type="nucleotide sequence ID" value="XM_002957158.1"/>
</dbReference>
<keyword evidence="3" id="KW-1185">Reference proteome</keyword>
<feature type="compositionally biased region" description="Gly residues" evidence="1">
    <location>
        <begin position="80"/>
        <end position="91"/>
    </location>
</feature>
<organism evidence="3">
    <name type="scientific">Volvox carteri f. nagariensis</name>
    <dbReference type="NCBI Taxonomy" id="3068"/>
    <lineage>
        <taxon>Eukaryota</taxon>
        <taxon>Viridiplantae</taxon>
        <taxon>Chlorophyta</taxon>
        <taxon>core chlorophytes</taxon>
        <taxon>Chlorophyceae</taxon>
        <taxon>CS clade</taxon>
        <taxon>Chlamydomonadales</taxon>
        <taxon>Volvocaceae</taxon>
        <taxon>Volvox</taxon>
    </lineage>
</organism>
<dbReference type="EMBL" id="GL378391">
    <property type="protein sequence ID" value="EFJ41702.1"/>
    <property type="molecule type" value="Genomic_DNA"/>
</dbReference>
<protein>
    <submittedName>
        <fullName evidence="2">Uncharacterized protein</fullName>
    </submittedName>
</protein>
<feature type="region of interest" description="Disordered" evidence="1">
    <location>
        <begin position="63"/>
        <end position="91"/>
    </location>
</feature>
<sequence>MALMNELIVTRQLFAHAGAFDGASASPILKTLFSIVTYGENPHSASQQLVRYYNAADVAGHGGGGRKRSAIHEEPSPQGGSAGGKGSDGDGRGGWGFARLPNLQGLLRLLADLSRLQLGGRVDAGFRSQGEAPCKGLITALLRMLLDMGLSSRLHTDVCAALEGLMQPWDEPRWRRICDDTAVTAADLGPSHRAAYRVISGVHGLSERLRTWQQCAMLQLLRKTLPPEMTCNSGGPAGSHRGQLHVDIRQVQTMLGKDCAKGVKALLNGLRRSLRDRGSAGAAGGGVDYWLLLTVLQCAHMVTWTSVYVEEGEEVDKVIRWILTYFKSVEQSLRGQQATVMRIKVFLADVQTNYELLARVD</sequence>
<dbReference type="STRING" id="3068.D8UEU7"/>
<reference evidence="2 3" key="1">
    <citation type="journal article" date="2010" name="Science">
        <title>Genomic analysis of organismal complexity in the multicellular green alga Volvox carteri.</title>
        <authorList>
            <person name="Prochnik S.E."/>
            <person name="Umen J."/>
            <person name="Nedelcu A.M."/>
            <person name="Hallmann A."/>
            <person name="Miller S.M."/>
            <person name="Nishii I."/>
            <person name="Ferris P."/>
            <person name="Kuo A."/>
            <person name="Mitros T."/>
            <person name="Fritz-Laylin L.K."/>
            <person name="Hellsten U."/>
            <person name="Chapman J."/>
            <person name="Simakov O."/>
            <person name="Rensing S.A."/>
            <person name="Terry A."/>
            <person name="Pangilinan J."/>
            <person name="Kapitonov V."/>
            <person name="Jurka J."/>
            <person name="Salamov A."/>
            <person name="Shapiro H."/>
            <person name="Schmutz J."/>
            <person name="Grimwood J."/>
            <person name="Lindquist E."/>
            <person name="Lucas S."/>
            <person name="Grigoriev I.V."/>
            <person name="Schmitt R."/>
            <person name="Kirk D."/>
            <person name="Rokhsar D.S."/>
        </authorList>
    </citation>
    <scope>NUCLEOTIDE SEQUENCE [LARGE SCALE GENOMIC DNA]</scope>
    <source>
        <strain evidence="3">f. Nagariensis / Eve</strain>
    </source>
</reference>